<dbReference type="InterPro" id="IPR050445">
    <property type="entry name" value="Bact_polysacc_biosynth/exp"/>
</dbReference>
<evidence type="ECO:0000256" key="1">
    <source>
        <dbReference type="ARBA" id="ARBA00004651"/>
    </source>
</evidence>
<evidence type="ECO:0000256" key="4">
    <source>
        <dbReference type="ARBA" id="ARBA00022989"/>
    </source>
</evidence>
<keyword evidence="2" id="KW-1003">Cell membrane</keyword>
<dbReference type="EMBL" id="JANIGO010000006">
    <property type="protein sequence ID" value="MCQ8897741.1"/>
    <property type="molecule type" value="Genomic_DNA"/>
</dbReference>
<keyword evidence="3 7" id="KW-0812">Transmembrane</keyword>
<evidence type="ECO:0000256" key="2">
    <source>
        <dbReference type="ARBA" id="ARBA00022475"/>
    </source>
</evidence>
<evidence type="ECO:0000259" key="8">
    <source>
        <dbReference type="Pfam" id="PF02706"/>
    </source>
</evidence>
<comment type="caution">
    <text evidence="10">The sequence shown here is derived from an EMBL/GenBank/DDBJ whole genome shotgun (WGS) entry which is preliminary data.</text>
</comment>
<organism evidence="10 11">
    <name type="scientific">Limnobacter humi</name>
    <dbReference type="NCBI Taxonomy" id="1778671"/>
    <lineage>
        <taxon>Bacteria</taxon>
        <taxon>Pseudomonadati</taxon>
        <taxon>Pseudomonadota</taxon>
        <taxon>Betaproteobacteria</taxon>
        <taxon>Burkholderiales</taxon>
        <taxon>Burkholderiaceae</taxon>
        <taxon>Limnobacter</taxon>
    </lineage>
</organism>
<dbReference type="InterPro" id="IPR003856">
    <property type="entry name" value="LPS_length_determ_N"/>
</dbReference>
<evidence type="ECO:0000259" key="9">
    <source>
        <dbReference type="Pfam" id="PF13807"/>
    </source>
</evidence>
<name>A0ABT1WKL4_9BURK</name>
<dbReference type="Pfam" id="PF02706">
    <property type="entry name" value="Wzz"/>
    <property type="match status" value="1"/>
</dbReference>
<feature type="domain" description="Tyrosine-protein kinase G-rich" evidence="9">
    <location>
        <begin position="303"/>
        <end position="377"/>
    </location>
</feature>
<keyword evidence="11" id="KW-1185">Reference proteome</keyword>
<sequence>MNNPNQTPEMLEDDEISLLELATTLGQEKKLIFGLPAVAGAVAIVVSLLLTPVFTAKTTLIPPQQGGGGAAAAALASLGGLAGLAGISAPGGSSETVVSMLNSRSARDMIIDQFDLMKRYDVKFREDAYKELEKRVLVASDKKSNVITIEVDDEDPKFAADMANAYYQVLKKLMTRVAVTEAQQRRLYFEGQFQKAKQDLSEAEVKLKEVSEKTGLVELKAQAEASIQAVARLKAEIAQREVQLGAMRTFATQQNSDYQRVQAELAGLKAELAKMEARDGGKNGNADVGLLNAGNLPSQGLAYVRALREVKYQEAIFEIMAKQYELAKADEAKDGGNVQQLDVATPPERKSKPKRALIVLGAVLGAGFLAVLLALLKGALRNAQSTDEARQRWQQFRQAWRFK</sequence>
<evidence type="ECO:0000256" key="7">
    <source>
        <dbReference type="SAM" id="Phobius"/>
    </source>
</evidence>
<protein>
    <submittedName>
        <fullName evidence="10">Wzz/FepE/Etk N-terminal domain-containing protein</fullName>
    </submittedName>
</protein>
<comment type="subcellular location">
    <subcellularLocation>
        <location evidence="1">Cell membrane</location>
        <topology evidence="1">Multi-pass membrane protein</topology>
    </subcellularLocation>
</comment>
<keyword evidence="4 7" id="KW-1133">Transmembrane helix</keyword>
<evidence type="ECO:0000256" key="6">
    <source>
        <dbReference type="SAM" id="Coils"/>
    </source>
</evidence>
<evidence type="ECO:0000256" key="3">
    <source>
        <dbReference type="ARBA" id="ARBA00022692"/>
    </source>
</evidence>
<gene>
    <name evidence="10" type="ORF">NQT62_14970</name>
</gene>
<dbReference type="InterPro" id="IPR032807">
    <property type="entry name" value="GNVR"/>
</dbReference>
<keyword evidence="6" id="KW-0175">Coiled coil</keyword>
<proteinExistence type="predicted"/>
<keyword evidence="5 7" id="KW-0472">Membrane</keyword>
<evidence type="ECO:0000313" key="11">
    <source>
        <dbReference type="Proteomes" id="UP001204142"/>
    </source>
</evidence>
<dbReference type="RefSeq" id="WP_256765545.1">
    <property type="nucleotide sequence ID" value="NZ_JANIGO010000006.1"/>
</dbReference>
<feature type="transmembrane region" description="Helical" evidence="7">
    <location>
        <begin position="31"/>
        <end position="54"/>
    </location>
</feature>
<dbReference type="Pfam" id="PF13807">
    <property type="entry name" value="GNVR"/>
    <property type="match status" value="1"/>
</dbReference>
<feature type="coiled-coil region" evidence="6">
    <location>
        <begin position="193"/>
        <end position="278"/>
    </location>
</feature>
<evidence type="ECO:0000256" key="5">
    <source>
        <dbReference type="ARBA" id="ARBA00023136"/>
    </source>
</evidence>
<accession>A0ABT1WKL4</accession>
<reference evidence="10 11" key="1">
    <citation type="submission" date="2022-07" db="EMBL/GenBank/DDBJ databases">
        <authorList>
            <person name="Xamxidin M."/>
            <person name="Wu M."/>
        </authorList>
    </citation>
    <scope>NUCLEOTIDE SEQUENCE [LARGE SCALE GENOMIC DNA]</scope>
    <source>
        <strain evidence="10 11">NBRC 111650</strain>
    </source>
</reference>
<evidence type="ECO:0000313" key="10">
    <source>
        <dbReference type="EMBL" id="MCQ8897741.1"/>
    </source>
</evidence>
<feature type="domain" description="Polysaccharide chain length determinant N-terminal" evidence="8">
    <location>
        <begin position="14"/>
        <end position="113"/>
    </location>
</feature>
<dbReference type="Proteomes" id="UP001204142">
    <property type="component" value="Unassembled WGS sequence"/>
</dbReference>
<dbReference type="PANTHER" id="PTHR32309:SF13">
    <property type="entry name" value="FERRIC ENTEROBACTIN TRANSPORT PROTEIN FEPE"/>
    <property type="match status" value="1"/>
</dbReference>
<dbReference type="PANTHER" id="PTHR32309">
    <property type="entry name" value="TYROSINE-PROTEIN KINASE"/>
    <property type="match status" value="1"/>
</dbReference>
<feature type="transmembrane region" description="Helical" evidence="7">
    <location>
        <begin position="356"/>
        <end position="376"/>
    </location>
</feature>